<dbReference type="AlphaFoldDB" id="A0A1H6F6Y4"/>
<dbReference type="SUPFAM" id="SSF143724">
    <property type="entry name" value="PHP14-like"/>
    <property type="match status" value="1"/>
</dbReference>
<evidence type="ECO:0000313" key="2">
    <source>
        <dbReference type="Proteomes" id="UP000236724"/>
    </source>
</evidence>
<dbReference type="Proteomes" id="UP000236724">
    <property type="component" value="Unassembled WGS sequence"/>
</dbReference>
<accession>A0A1H6F6Y4</accession>
<name>A0A1H6F6Y4_9GAMM</name>
<sequence length="105" mass="12107">MQFIWAEEAYLVFAPKTLHRFHVDILKHFLDAQHILYHQDNPETLQVDDANLKVLGGGKFLLNSAEQSLHLFDNSLAYGRFVEAGLIQKIAETKHQWSGFKIDID</sequence>
<reference evidence="1 2" key="1">
    <citation type="submission" date="2016-10" db="EMBL/GenBank/DDBJ databases">
        <authorList>
            <person name="de Groot N.N."/>
        </authorList>
    </citation>
    <scope>NUCLEOTIDE SEQUENCE [LARGE SCALE GENOMIC DNA]</scope>
    <source>
        <strain evidence="1">MBHS1</strain>
    </source>
</reference>
<evidence type="ECO:0000313" key="1">
    <source>
        <dbReference type="EMBL" id="SEH05898.1"/>
    </source>
</evidence>
<protein>
    <submittedName>
        <fullName evidence="1">Uncharacterized protein</fullName>
    </submittedName>
</protein>
<keyword evidence="2" id="KW-1185">Reference proteome</keyword>
<gene>
    <name evidence="1" type="ORF">MBHS_01753</name>
</gene>
<proteinExistence type="predicted"/>
<organism evidence="1 2">
    <name type="scientific">Candidatus Venteria ishoeyi</name>
    <dbReference type="NCBI Taxonomy" id="1899563"/>
    <lineage>
        <taxon>Bacteria</taxon>
        <taxon>Pseudomonadati</taxon>
        <taxon>Pseudomonadota</taxon>
        <taxon>Gammaproteobacteria</taxon>
        <taxon>Thiotrichales</taxon>
        <taxon>Thiotrichaceae</taxon>
        <taxon>Venteria</taxon>
    </lineage>
</organism>
<dbReference type="EMBL" id="FMSV02000404">
    <property type="protein sequence ID" value="SEH05898.1"/>
    <property type="molecule type" value="Genomic_DNA"/>
</dbReference>